<dbReference type="OrthoDB" id="7270698at2"/>
<evidence type="ECO:0000256" key="1">
    <source>
        <dbReference type="SAM" id="Phobius"/>
    </source>
</evidence>
<sequence>MQRTFLSQVVVGYVVAMLVVALVFVYRVTPASGIGEGAHFRRALQISEGHLFALRVAHDHYGGRLDGRLLSYMEYFEDQRDRGTPSSSGAAQDRAYMADHAASGRRFSEFGSTASYPPLPYLGSAIGLAIAKAGHAGVATRLMAGRLGQLGLFALMLLVVLPYRRLSALVLLTTPTALHLASTYSADPVTNTLCLLFVGLCLRCRTIGAVSRREAVALILLGGGMGLLKLTCCVLSAAILLVPTRAFPAPRDALRVRLMTIGLSVALAVLWNGFFPFVPGHYWQTGGDPHLVLAYSVHHPLTAVQIFWVTFREGLQWWWLDVYGRFGGAPVPQFFKLGAMSSLAALAIAALLAVCDVSGRPAGHDPSRWTREKGDGLASLGLVVLAALYTGATLAAFYVGFSPAGHAPITGLQGRYFLLPLILLALAISAARPAALCCRMTHVMAVPALLMILAAALALHVSLVALGRFALNWH</sequence>
<feature type="transmembrane region" description="Helical" evidence="1">
    <location>
        <begin position="254"/>
        <end position="278"/>
    </location>
</feature>
<evidence type="ECO:0000313" key="3">
    <source>
        <dbReference type="Proteomes" id="UP000032679"/>
    </source>
</evidence>
<dbReference type="Proteomes" id="UP000032679">
    <property type="component" value="Unassembled WGS sequence"/>
</dbReference>
<feature type="transmembrane region" description="Helical" evidence="1">
    <location>
        <begin position="331"/>
        <end position="355"/>
    </location>
</feature>
<dbReference type="STRING" id="1231623.Tasa_012_044"/>
<feature type="transmembrane region" description="Helical" evidence="1">
    <location>
        <begin position="6"/>
        <end position="26"/>
    </location>
</feature>
<protein>
    <submittedName>
        <fullName evidence="2">Membrane protein</fullName>
    </submittedName>
</protein>
<accession>A0A0D6MKS2</accession>
<comment type="caution">
    <text evidence="2">The sequence shown here is derived from an EMBL/GenBank/DDBJ whole genome shotgun (WGS) entry which is preliminary data.</text>
</comment>
<keyword evidence="1" id="KW-0812">Transmembrane</keyword>
<feature type="transmembrane region" description="Helical" evidence="1">
    <location>
        <begin position="216"/>
        <end position="242"/>
    </location>
</feature>
<gene>
    <name evidence="2" type="ORF">Tasa_012_044</name>
</gene>
<feature type="transmembrane region" description="Helical" evidence="1">
    <location>
        <begin position="376"/>
        <end position="401"/>
    </location>
</feature>
<feature type="transmembrane region" description="Helical" evidence="1">
    <location>
        <begin position="150"/>
        <end position="172"/>
    </location>
</feature>
<proteinExistence type="predicted"/>
<feature type="transmembrane region" description="Helical" evidence="1">
    <location>
        <begin position="413"/>
        <end position="431"/>
    </location>
</feature>
<reference evidence="2 3" key="1">
    <citation type="submission" date="2012-10" db="EMBL/GenBank/DDBJ databases">
        <title>Genome sequencing of Tanticharoenia sakaeratensis NBRC 103193.</title>
        <authorList>
            <person name="Azuma Y."/>
            <person name="Hadano H."/>
            <person name="Hirakawa H."/>
            <person name="Matsushita K."/>
        </authorList>
    </citation>
    <scope>NUCLEOTIDE SEQUENCE [LARGE SCALE GENOMIC DNA]</scope>
    <source>
        <strain evidence="2 3">NBRC 103193</strain>
    </source>
</reference>
<dbReference type="Pfam" id="PF09913">
    <property type="entry name" value="DUF2142"/>
    <property type="match status" value="1"/>
</dbReference>
<keyword evidence="1" id="KW-0472">Membrane</keyword>
<keyword evidence="3" id="KW-1185">Reference proteome</keyword>
<evidence type="ECO:0000313" key="2">
    <source>
        <dbReference type="EMBL" id="GAN53868.1"/>
    </source>
</evidence>
<feature type="transmembrane region" description="Helical" evidence="1">
    <location>
        <begin position="290"/>
        <end position="311"/>
    </location>
</feature>
<organism evidence="2 3">
    <name type="scientific">Tanticharoenia sakaeratensis NBRC 103193</name>
    <dbReference type="NCBI Taxonomy" id="1231623"/>
    <lineage>
        <taxon>Bacteria</taxon>
        <taxon>Pseudomonadati</taxon>
        <taxon>Pseudomonadota</taxon>
        <taxon>Alphaproteobacteria</taxon>
        <taxon>Acetobacterales</taxon>
        <taxon>Acetobacteraceae</taxon>
        <taxon>Tanticharoenia</taxon>
    </lineage>
</organism>
<dbReference type="InterPro" id="IPR018674">
    <property type="entry name" value="DUF2142_membrane"/>
</dbReference>
<dbReference type="AlphaFoldDB" id="A0A0D6MKS2"/>
<name>A0A0D6MKS2_9PROT</name>
<keyword evidence="1" id="KW-1133">Transmembrane helix</keyword>
<feature type="transmembrane region" description="Helical" evidence="1">
    <location>
        <begin position="184"/>
        <end position="204"/>
    </location>
</feature>
<feature type="transmembrane region" description="Helical" evidence="1">
    <location>
        <begin position="443"/>
        <end position="471"/>
    </location>
</feature>
<dbReference type="EMBL" id="BALE01000012">
    <property type="protein sequence ID" value="GAN53868.1"/>
    <property type="molecule type" value="Genomic_DNA"/>
</dbReference>